<evidence type="ECO:0000256" key="3">
    <source>
        <dbReference type="ARBA" id="ARBA00022970"/>
    </source>
</evidence>
<evidence type="ECO:0000313" key="5">
    <source>
        <dbReference type="EMBL" id="WVX48047.1"/>
    </source>
</evidence>
<evidence type="ECO:0000259" key="4">
    <source>
        <dbReference type="Pfam" id="PF00005"/>
    </source>
</evidence>
<dbReference type="PANTHER" id="PTHR43820:SF4">
    <property type="entry name" value="HIGH-AFFINITY BRANCHED-CHAIN AMINO ACID TRANSPORT ATP-BINDING PROTEIN LIVF"/>
    <property type="match status" value="1"/>
</dbReference>
<sequence length="71" mass="7496">MSIADGAMPRVDNLDLHYGQNLLLYDISLEVGRGQIIALMGKAGVGKPSLLKVIFGRQPGNSGKIAMGIQS</sequence>
<keyword evidence="3" id="KW-0029">Amino-acid transport</keyword>
<accession>A0ABZ2BQ38</accession>
<gene>
    <name evidence="5" type="ORF">ROLI_011250</name>
</gene>
<dbReference type="EMBL" id="CP143423">
    <property type="protein sequence ID" value="WVX48047.1"/>
    <property type="molecule type" value="Genomic_DNA"/>
</dbReference>
<dbReference type="InterPro" id="IPR027417">
    <property type="entry name" value="P-loop_NTPase"/>
</dbReference>
<protein>
    <recommendedName>
        <fullName evidence="4">ABC transporter domain-containing protein</fullName>
    </recommendedName>
</protein>
<dbReference type="Gene3D" id="3.40.50.300">
    <property type="entry name" value="P-loop containing nucleotide triphosphate hydrolases"/>
    <property type="match status" value="1"/>
</dbReference>
<evidence type="ECO:0000256" key="2">
    <source>
        <dbReference type="ARBA" id="ARBA00022448"/>
    </source>
</evidence>
<dbReference type="InterPro" id="IPR003439">
    <property type="entry name" value="ABC_transporter-like_ATP-bd"/>
</dbReference>
<evidence type="ECO:0000256" key="1">
    <source>
        <dbReference type="ARBA" id="ARBA00005417"/>
    </source>
</evidence>
<dbReference type="PANTHER" id="PTHR43820">
    <property type="entry name" value="HIGH-AFFINITY BRANCHED-CHAIN AMINO ACID TRANSPORT ATP-BINDING PROTEIN LIVF"/>
    <property type="match status" value="1"/>
</dbReference>
<dbReference type="InterPro" id="IPR052156">
    <property type="entry name" value="BCAA_Transport_ATP-bd_LivF"/>
</dbReference>
<dbReference type="SUPFAM" id="SSF52540">
    <property type="entry name" value="P-loop containing nucleoside triphosphate hydrolases"/>
    <property type="match status" value="1"/>
</dbReference>
<feature type="domain" description="ABC transporter" evidence="4">
    <location>
        <begin position="25"/>
        <end position="67"/>
    </location>
</feature>
<organism evidence="5 6">
    <name type="scientific">Roseobacter fucihabitans</name>
    <dbReference type="NCBI Taxonomy" id="1537242"/>
    <lineage>
        <taxon>Bacteria</taxon>
        <taxon>Pseudomonadati</taxon>
        <taxon>Pseudomonadota</taxon>
        <taxon>Alphaproteobacteria</taxon>
        <taxon>Rhodobacterales</taxon>
        <taxon>Roseobacteraceae</taxon>
        <taxon>Roseobacter</taxon>
    </lineage>
</organism>
<evidence type="ECO:0000313" key="6">
    <source>
        <dbReference type="Proteomes" id="UP001318682"/>
    </source>
</evidence>
<keyword evidence="2" id="KW-0813">Transport</keyword>
<comment type="similarity">
    <text evidence="1">Belongs to the ABC transporter superfamily.</text>
</comment>
<proteinExistence type="inferred from homology"/>
<keyword evidence="6" id="KW-1185">Reference proteome</keyword>
<dbReference type="Pfam" id="PF00005">
    <property type="entry name" value="ABC_tran"/>
    <property type="match status" value="1"/>
</dbReference>
<name>A0ABZ2BQ38_9RHOB</name>
<reference evidence="6" key="1">
    <citation type="submission" date="2024-01" db="EMBL/GenBank/DDBJ databases">
        <title>Roseobacter fucihabitans sp. nov., isolated from the brown alga Fucus spiralis.</title>
        <authorList>
            <person name="Hahnke S."/>
            <person name="Berger M."/>
            <person name="Schlingloff A."/>
            <person name="Athale I."/>
            <person name="Neumann-Schaal M."/>
            <person name="Adenaya A."/>
            <person name="Poehlein A."/>
            <person name="Daniel R."/>
            <person name="Pertersen J."/>
            <person name="Brinkhoff T."/>
        </authorList>
    </citation>
    <scope>NUCLEOTIDE SEQUENCE [LARGE SCALE GENOMIC DNA]</scope>
    <source>
        <strain evidence="6">B14</strain>
    </source>
</reference>
<dbReference type="Proteomes" id="UP001318682">
    <property type="component" value="Chromosome"/>
</dbReference>